<dbReference type="Proteomes" id="UP000041254">
    <property type="component" value="Unassembled WGS sequence"/>
</dbReference>
<keyword evidence="2" id="KW-0539">Nucleus</keyword>
<organism evidence="6 7">
    <name type="scientific">Vitrella brassicaformis (strain CCMP3155)</name>
    <dbReference type="NCBI Taxonomy" id="1169540"/>
    <lineage>
        <taxon>Eukaryota</taxon>
        <taxon>Sar</taxon>
        <taxon>Alveolata</taxon>
        <taxon>Colpodellida</taxon>
        <taxon>Vitrellaceae</taxon>
        <taxon>Vitrella</taxon>
    </lineage>
</organism>
<dbReference type="Pfam" id="PF06470">
    <property type="entry name" value="SMC_hinge"/>
    <property type="match status" value="1"/>
</dbReference>
<dbReference type="PIRSF" id="PIRSF005719">
    <property type="entry name" value="SMC"/>
    <property type="match status" value="1"/>
</dbReference>
<feature type="compositionally biased region" description="Basic residues" evidence="4">
    <location>
        <begin position="1204"/>
        <end position="1214"/>
    </location>
</feature>
<gene>
    <name evidence="6" type="ORF">Vbra_7265</name>
</gene>
<dbReference type="InterPro" id="IPR036277">
    <property type="entry name" value="SMC_hinge_sf"/>
</dbReference>
<evidence type="ECO:0000256" key="1">
    <source>
        <dbReference type="ARBA" id="ARBA00023054"/>
    </source>
</evidence>
<dbReference type="SUPFAM" id="SSF75553">
    <property type="entry name" value="Smc hinge domain"/>
    <property type="match status" value="1"/>
</dbReference>
<dbReference type="GO" id="GO:0016887">
    <property type="term" value="F:ATP hydrolysis activity"/>
    <property type="evidence" value="ECO:0007669"/>
    <property type="project" value="InterPro"/>
</dbReference>
<dbReference type="OrthoDB" id="10255539at2759"/>
<evidence type="ECO:0000256" key="3">
    <source>
        <dbReference type="SAM" id="Coils"/>
    </source>
</evidence>
<dbReference type="Gene3D" id="3.40.50.300">
    <property type="entry name" value="P-loop containing nucleotide triphosphate hydrolases"/>
    <property type="match status" value="2"/>
</dbReference>
<dbReference type="OMA" id="THNKIAM"/>
<evidence type="ECO:0000256" key="2">
    <source>
        <dbReference type="PIRNR" id="PIRNR005719"/>
    </source>
</evidence>
<dbReference type="GO" id="GO:0051276">
    <property type="term" value="P:chromosome organization"/>
    <property type="evidence" value="ECO:0007669"/>
    <property type="project" value="InterPro"/>
</dbReference>
<keyword evidence="1 3" id="KW-0175">Coiled coil</keyword>
<accession>A0A0G4EGI5</accession>
<dbReference type="GO" id="GO:0005634">
    <property type="term" value="C:nucleus"/>
    <property type="evidence" value="ECO:0007669"/>
    <property type="project" value="UniProtKB-SubCell"/>
</dbReference>
<dbReference type="FunCoup" id="A0A0G4EGI5">
    <property type="interactions" value="418"/>
</dbReference>
<dbReference type="Pfam" id="PF02463">
    <property type="entry name" value="SMC_N"/>
    <property type="match status" value="1"/>
</dbReference>
<reference evidence="6 7" key="1">
    <citation type="submission" date="2014-11" db="EMBL/GenBank/DDBJ databases">
        <authorList>
            <person name="Zhu J."/>
            <person name="Qi W."/>
            <person name="Song R."/>
        </authorList>
    </citation>
    <scope>NUCLEOTIDE SEQUENCE [LARGE SCALE GENOMIC DNA]</scope>
</reference>
<evidence type="ECO:0000313" key="7">
    <source>
        <dbReference type="Proteomes" id="UP000041254"/>
    </source>
</evidence>
<sequence length="1234" mass="142199">MHIERIILEGFKSYGGRTEICGLHPQFNAITGQNGSGKSNILDATSFALGLNKPELMRAKDMAELIYLKGQQGITKAEVTLVFNNEDEERCPLPVTNPYRQQPKITCTRLLQGSQRKWFINGSVVKEKAYHDFFAAAGLSIQYPYFLIQQGKITQTIGFRPHRFLEMLEEAAGTKTYQNKRDTTKKKIEAKEKELARVDDKLEQEFIPERDRLNKERVEYLQFEKIRSTIHQQQRFVNAITYYEHLTVQKSGQQQLAQLVKEREELDAQMESLQKELADKKKEFDKRMKARNEDAEFTRLQELLSKRTTEMEGAQTKLDNAKKDVVEAEKEVSSQQKKLKGHEKDVNKKDNEHKQLQTQLQSLLEAKDQLEKKQDKLNRKLHDIRAGREVFVADEGDEQEGQSVRERLAAAKQKRAEIDTKLKQCARETKHLEEKLEKADDIDANDPKLKAYNALCREKSECEVNIRKWQDKLNALDFDAYAWKARQDEYDRIHKEELPPLRHDEDTLRSRLLGRCTYNREKVPDLDPQHVKGAVGELVHLKPDMDNYSKAIEVASLAKLFNVIVETEKDATELLDKKAFEQDRVTCLPLNRLQDKVVANETVEAAQRVSDAEGEGDTILKGIDVVEYPPEVAKAMRFVFGRLLLCESKVTAGKVYAHPSARTRIITQNGDVYDPSGAIGGGSSKNLQLLEKFKALASLRERLTKLEERAKELKDWFDAQAQTKKDHDEYSKKLDYEQRRLNRIQERINQDEIGAKKDEIEQAKTKLDELKASSVELTSEAGKTDEAIQELEASLANFQNNKGQMEQEVEQMCRQAKEDAEKADNEHNELQERHNRVGVELQAMRQNITEKEEDLKAAEAQLAKCQEHFAEKEQQYQDAVRWKDEVLKKVEESKKNLSQLDEALNQLQQDERELEKQKHNTELAKARKNNQYETKKKEVAHADAEVRKYRARMPDTVALEPELNKEGGDYDFRGTTANVERGRYEKMRQDYERLEPRVNKEAYTKWEALNAKIEEWKTKRGIVEREKEDLEKDIKKYDQKRIDELNSCWKIVNDNFGKIFGTMLPGASARLAVPEGHRAKDFLKTGLEMKVCVDRVWKDSLSSLSGGQKSLVALALLLAINKYKPGPLFLLDEVDAALDPNHTSNMGAMIRQHFPDSQFILVSLKEGMHRHANILFRVRSVHGVSEVTRIVQRQEGAAPPHQAGRGRGRGRKRRAEKDDDDDGGQQEEEEEQEE</sequence>
<feature type="region of interest" description="Disordered" evidence="4">
    <location>
        <begin position="328"/>
        <end position="351"/>
    </location>
</feature>
<comment type="similarity">
    <text evidence="2">Belongs to the SMC family.</text>
</comment>
<dbReference type="PANTHER" id="PTHR43977">
    <property type="entry name" value="STRUCTURAL MAINTENANCE OF CHROMOSOMES PROTEIN 3"/>
    <property type="match status" value="1"/>
</dbReference>
<dbReference type="InterPro" id="IPR003395">
    <property type="entry name" value="RecF/RecN/SMC_N"/>
</dbReference>
<dbReference type="SMART" id="SM00968">
    <property type="entry name" value="SMC_hinge"/>
    <property type="match status" value="1"/>
</dbReference>
<name>A0A0G4EGI5_VITBC</name>
<evidence type="ECO:0000259" key="5">
    <source>
        <dbReference type="SMART" id="SM00968"/>
    </source>
</evidence>
<comment type="subcellular location">
    <subcellularLocation>
        <location evidence="2">Nucleus</location>
    </subcellularLocation>
</comment>
<feature type="coiled-coil region" evidence="3">
    <location>
        <begin position="1013"/>
        <end position="1047"/>
    </location>
</feature>
<dbReference type="Gene3D" id="1.20.1060.20">
    <property type="match status" value="1"/>
</dbReference>
<dbReference type="SUPFAM" id="SSF52540">
    <property type="entry name" value="P-loop containing nucleoside triphosphate hydrolases"/>
    <property type="match status" value="1"/>
</dbReference>
<feature type="compositionally biased region" description="Acidic residues" evidence="4">
    <location>
        <begin position="1218"/>
        <end position="1234"/>
    </location>
</feature>
<feature type="domain" description="SMC hinge" evidence="5">
    <location>
        <begin position="529"/>
        <end position="656"/>
    </location>
</feature>
<dbReference type="GO" id="GO:0005524">
    <property type="term" value="F:ATP binding"/>
    <property type="evidence" value="ECO:0007669"/>
    <property type="project" value="InterPro"/>
</dbReference>
<dbReference type="VEuPathDB" id="CryptoDB:Vbra_7265"/>
<feature type="coiled-coil region" evidence="3">
    <location>
        <begin position="689"/>
        <end position="952"/>
    </location>
</feature>
<dbReference type="GO" id="GO:0005694">
    <property type="term" value="C:chromosome"/>
    <property type="evidence" value="ECO:0007669"/>
    <property type="project" value="InterPro"/>
</dbReference>
<keyword evidence="7" id="KW-1185">Reference proteome</keyword>
<proteinExistence type="inferred from homology"/>
<dbReference type="Gene3D" id="3.30.70.1620">
    <property type="match status" value="1"/>
</dbReference>
<evidence type="ECO:0000313" key="6">
    <source>
        <dbReference type="EMBL" id="CEL94539.1"/>
    </source>
</evidence>
<dbReference type="InterPro" id="IPR010935">
    <property type="entry name" value="SMC_hinge"/>
</dbReference>
<evidence type="ECO:0000256" key="4">
    <source>
        <dbReference type="SAM" id="MobiDB-lite"/>
    </source>
</evidence>
<feature type="coiled-coil region" evidence="3">
    <location>
        <begin position="174"/>
        <end position="205"/>
    </location>
</feature>
<dbReference type="AlphaFoldDB" id="A0A0G4EGI5"/>
<feature type="region of interest" description="Disordered" evidence="4">
    <location>
        <begin position="1190"/>
        <end position="1234"/>
    </location>
</feature>
<dbReference type="STRING" id="1169540.A0A0G4EGI5"/>
<dbReference type="EMBL" id="CDMY01000221">
    <property type="protein sequence ID" value="CEL94539.1"/>
    <property type="molecule type" value="Genomic_DNA"/>
</dbReference>
<protein>
    <recommendedName>
        <fullName evidence="2">Structural maintenance of chromosomes protein</fullName>
    </recommendedName>
</protein>
<feature type="compositionally biased region" description="Basic and acidic residues" evidence="4">
    <location>
        <begin position="342"/>
        <end position="351"/>
    </location>
</feature>
<dbReference type="InParanoid" id="A0A0G4EGI5"/>
<dbReference type="InterPro" id="IPR027417">
    <property type="entry name" value="P-loop_NTPase"/>
</dbReference>
<dbReference type="InterPro" id="IPR024704">
    <property type="entry name" value="SMC"/>
</dbReference>